<dbReference type="SMART" id="SM00367">
    <property type="entry name" value="LRR_CC"/>
    <property type="match status" value="2"/>
</dbReference>
<dbReference type="SUPFAM" id="SSF52047">
    <property type="entry name" value="RNI-like"/>
    <property type="match status" value="1"/>
</dbReference>
<accession>A0ABM1N499</accession>
<organism evidence="1 2">
    <name type="scientific">Nicrophorus vespilloides</name>
    <name type="common">Boreal carrion beetle</name>
    <dbReference type="NCBI Taxonomy" id="110193"/>
    <lineage>
        <taxon>Eukaryota</taxon>
        <taxon>Metazoa</taxon>
        <taxon>Ecdysozoa</taxon>
        <taxon>Arthropoda</taxon>
        <taxon>Hexapoda</taxon>
        <taxon>Insecta</taxon>
        <taxon>Pterygota</taxon>
        <taxon>Neoptera</taxon>
        <taxon>Endopterygota</taxon>
        <taxon>Coleoptera</taxon>
        <taxon>Polyphaga</taxon>
        <taxon>Staphyliniformia</taxon>
        <taxon>Silphidae</taxon>
        <taxon>Nicrophorinae</taxon>
        <taxon>Nicrophorus</taxon>
    </lineage>
</organism>
<proteinExistence type="predicted"/>
<keyword evidence="1" id="KW-1185">Reference proteome</keyword>
<sequence length="189" mass="21917">MRLLSLKKLLVTPKCVGNRQLFTWVNIMFNKVDEDRRKHLGPDRTCAEWVLRNGGKVRWKGTNDFLSDYNSLPIEGTMLRLEEVDGSNSSISHVGFPHFVGCNDLLRIILHKCYYIEDEGLSYLSELNGRLKYLQISSCGNITDEGIKRLDKLNKLKTLVLFDLPHVKKKEETLEYLKHFLVDTSIEFK</sequence>
<dbReference type="Proteomes" id="UP000695000">
    <property type="component" value="Unplaced"/>
</dbReference>
<dbReference type="GeneID" id="108566340"/>
<gene>
    <name evidence="2" type="primary">LOC108566340</name>
</gene>
<evidence type="ECO:0000313" key="2">
    <source>
        <dbReference type="RefSeq" id="XP_017781649.1"/>
    </source>
</evidence>
<dbReference type="RefSeq" id="XP_017781649.1">
    <property type="nucleotide sequence ID" value="XM_017926160.1"/>
</dbReference>
<protein>
    <submittedName>
        <fullName evidence="2">ATP synthase subunit s, mitochondrial</fullName>
    </submittedName>
</protein>
<evidence type="ECO:0000313" key="1">
    <source>
        <dbReference type="Proteomes" id="UP000695000"/>
    </source>
</evidence>
<name>A0ABM1N499_NICVS</name>
<reference evidence="2" key="1">
    <citation type="submission" date="2025-08" db="UniProtKB">
        <authorList>
            <consortium name="RefSeq"/>
        </authorList>
    </citation>
    <scope>IDENTIFICATION</scope>
    <source>
        <tissue evidence="2">Whole Larva</tissue>
    </source>
</reference>
<dbReference type="InterPro" id="IPR006553">
    <property type="entry name" value="Leu-rich_rpt_Cys-con_subtyp"/>
</dbReference>
<dbReference type="InterPro" id="IPR032675">
    <property type="entry name" value="LRR_dom_sf"/>
</dbReference>
<dbReference type="Gene3D" id="3.80.10.10">
    <property type="entry name" value="Ribonuclease Inhibitor"/>
    <property type="match status" value="1"/>
</dbReference>